<evidence type="ECO:0008006" key="4">
    <source>
        <dbReference type="Google" id="ProtNLM"/>
    </source>
</evidence>
<protein>
    <recommendedName>
        <fullName evidence="4">Neuroparsin</fullName>
    </recommendedName>
</protein>
<keyword evidence="3" id="KW-1185">Reference proteome</keyword>
<organism evidence="2">
    <name type="scientific">Anopheles atroparvus</name>
    <name type="common">European mosquito</name>
    <dbReference type="NCBI Taxonomy" id="41427"/>
    <lineage>
        <taxon>Eukaryota</taxon>
        <taxon>Metazoa</taxon>
        <taxon>Ecdysozoa</taxon>
        <taxon>Arthropoda</taxon>
        <taxon>Hexapoda</taxon>
        <taxon>Insecta</taxon>
        <taxon>Pterygota</taxon>
        <taxon>Neoptera</taxon>
        <taxon>Endopterygota</taxon>
        <taxon>Diptera</taxon>
        <taxon>Nematocera</taxon>
        <taxon>Culicoidea</taxon>
        <taxon>Culicidae</taxon>
        <taxon>Anophelinae</taxon>
        <taxon>Anopheles</taxon>
    </lineage>
</organism>
<name>A0A182IJJ2_ANOAO</name>
<reference evidence="3" key="1">
    <citation type="submission" date="2021-09" db="EMBL/GenBank/DDBJ databases">
        <authorList>
            <consortium name="Infravec"/>
            <person name="Campbell I L."/>
            <person name="Maslen G."/>
            <person name="Yates A."/>
        </authorList>
    </citation>
    <scope>NUCLEOTIDE SEQUENCE [LARGE SCALE GENOMIC DNA]</scope>
    <source>
        <strain evidence="3">Infravec2 EBRE</strain>
    </source>
</reference>
<dbReference type="EnsemblMetazoa" id="ENSAATROPT017099">
    <property type="protein sequence ID" value="ENSAATROPP015079"/>
    <property type="gene ID" value="ENSAATROPG013993"/>
</dbReference>
<dbReference type="OrthoDB" id="5976811at2759"/>
<reference evidence="2" key="2">
    <citation type="submission" date="2022-08" db="UniProtKB">
        <authorList>
            <consortium name="EnsemblMetazoa"/>
        </authorList>
    </citation>
    <scope>IDENTIFICATION</scope>
    <source>
        <strain evidence="2">EBRO</strain>
    </source>
</reference>
<keyword evidence="1" id="KW-0732">Signal</keyword>
<dbReference type="InterPro" id="IPR010850">
    <property type="entry name" value="Neuroparsin"/>
</dbReference>
<proteinExistence type="predicted"/>
<evidence type="ECO:0000313" key="2">
    <source>
        <dbReference type="EnsemblMetazoa" id="AATE000357-PA.1"/>
    </source>
</evidence>
<feature type="signal peptide" evidence="1">
    <location>
        <begin position="1"/>
        <end position="22"/>
    </location>
</feature>
<dbReference type="VEuPathDB" id="VectorBase:AATE000357"/>
<sequence>MSSGSVLLLTVLLIGYIYWSLAQPTNTMQIRCKLKKPVKDPETECRYGVFINACGKQACISGPGEFCAESSTDTVLWGKCAHDLLCCRGQCRGCTAQGVCFDKPCQPPREHDMQHRSDPYMPQRHLNPLYAFFDYYGSE</sequence>
<dbReference type="Pfam" id="PF07327">
    <property type="entry name" value="Neuroparsin"/>
    <property type="match status" value="1"/>
</dbReference>
<feature type="chain" id="PRO_5044550942" description="Neuroparsin" evidence="1">
    <location>
        <begin position="23"/>
        <end position="139"/>
    </location>
</feature>
<evidence type="ECO:0000256" key="1">
    <source>
        <dbReference type="SAM" id="SignalP"/>
    </source>
</evidence>
<dbReference type="AlphaFoldDB" id="A0A182IJJ2"/>
<dbReference type="Proteomes" id="UP000075880">
    <property type="component" value="Unassembled WGS sequence"/>
</dbReference>
<dbReference type="STRING" id="41427.A0A182IJJ2"/>
<evidence type="ECO:0000313" key="3">
    <source>
        <dbReference type="Proteomes" id="UP000075880"/>
    </source>
</evidence>
<accession>A0A182IJJ2</accession>
<dbReference type="EnsemblMetazoa" id="AATE000357-RA">
    <property type="protein sequence ID" value="AATE000357-PA.1"/>
    <property type="gene ID" value="AATE000357"/>
</dbReference>